<gene>
    <name evidence="2" type="ORF">GS429_04040</name>
</gene>
<evidence type="ECO:0000313" key="2">
    <source>
        <dbReference type="EMBL" id="MXV61245.1"/>
    </source>
</evidence>
<dbReference type="EMBL" id="WUYX01000015">
    <property type="protein sequence ID" value="MXV61245.1"/>
    <property type="molecule type" value="Genomic_DNA"/>
</dbReference>
<keyword evidence="3" id="KW-1185">Reference proteome</keyword>
<evidence type="ECO:0000256" key="1">
    <source>
        <dbReference type="SAM" id="MobiDB-lite"/>
    </source>
</evidence>
<name>A0A6B0VJH8_9EURY</name>
<proteinExistence type="predicted"/>
<dbReference type="AlphaFoldDB" id="A0A6B0VJH8"/>
<reference evidence="2 3" key="1">
    <citation type="submission" date="2020-01" db="EMBL/GenBank/DDBJ databases">
        <title>Natronorubrum sp. JWXQ-INN 674 isolated from Inner Mongolia Autonomous Region of China.</title>
        <authorList>
            <person name="Xue Q."/>
        </authorList>
    </citation>
    <scope>NUCLEOTIDE SEQUENCE [LARGE SCALE GENOMIC DNA]</scope>
    <source>
        <strain evidence="2 3">JWXQ-INN-674</strain>
    </source>
</reference>
<protein>
    <submittedName>
        <fullName evidence="2">Uncharacterized protein</fullName>
    </submittedName>
</protein>
<dbReference type="RefSeq" id="WP_160062954.1">
    <property type="nucleotide sequence ID" value="NZ_WUYX01000015.1"/>
</dbReference>
<accession>A0A6B0VJH8</accession>
<comment type="caution">
    <text evidence="2">The sequence shown here is derived from an EMBL/GenBank/DDBJ whole genome shotgun (WGS) entry which is preliminary data.</text>
</comment>
<dbReference type="OrthoDB" id="170888at2157"/>
<feature type="region of interest" description="Disordered" evidence="1">
    <location>
        <begin position="22"/>
        <end position="65"/>
    </location>
</feature>
<evidence type="ECO:0000313" key="3">
    <source>
        <dbReference type="Proteomes" id="UP000434101"/>
    </source>
</evidence>
<organism evidence="2 3">
    <name type="scientific">Natronorubrum halalkaliphilum</name>
    <dbReference type="NCBI Taxonomy" id="2691917"/>
    <lineage>
        <taxon>Archaea</taxon>
        <taxon>Methanobacteriati</taxon>
        <taxon>Methanobacteriota</taxon>
        <taxon>Stenosarchaea group</taxon>
        <taxon>Halobacteria</taxon>
        <taxon>Halobacteriales</taxon>
        <taxon>Natrialbaceae</taxon>
        <taxon>Natronorubrum</taxon>
    </lineage>
</organism>
<dbReference type="Proteomes" id="UP000434101">
    <property type="component" value="Unassembled WGS sequence"/>
</dbReference>
<feature type="compositionally biased region" description="Acidic residues" evidence="1">
    <location>
        <begin position="46"/>
        <end position="63"/>
    </location>
</feature>
<sequence>MGETKFTLIELHLDGDTQFGLGSIGSALPIGPSDDSEETPEHGTETDLDLETDDEAAAADEDGSGGKAIGAVIALVALVGIAVAAKKFRGDDEDELETEEQPDVIVN</sequence>